<gene>
    <name evidence="1" type="ORF">A3207_00835</name>
</gene>
<reference evidence="1" key="1">
    <citation type="submission" date="2016-03" db="EMBL/GenBank/DDBJ databases">
        <authorList>
            <person name="Borrel G."/>
            <person name="Mccann A."/>
            <person name="O'Toole P.W."/>
        </authorList>
    </citation>
    <scope>NUCLEOTIDE SEQUENCE</scope>
    <source>
        <strain evidence="1">183</strain>
    </source>
</reference>
<dbReference type="EMBL" id="LVVT01000001">
    <property type="protein sequence ID" value="TQS84621.1"/>
    <property type="molecule type" value="Genomic_DNA"/>
</dbReference>
<proteinExistence type="predicted"/>
<dbReference type="RefSeq" id="WP_020448828.1">
    <property type="nucleotide sequence ID" value="NZ_CAYAYJ010000005.1"/>
</dbReference>
<organism evidence="1 2">
    <name type="scientific">Candidatus Methanomassiliicoccus intestinalis</name>
    <dbReference type="NCBI Taxonomy" id="1406512"/>
    <lineage>
        <taxon>Archaea</taxon>
        <taxon>Methanobacteriati</taxon>
        <taxon>Thermoplasmatota</taxon>
        <taxon>Thermoplasmata</taxon>
        <taxon>Methanomassiliicoccales</taxon>
        <taxon>Methanomassiliicoccaceae</taxon>
        <taxon>Methanomassiliicoccus</taxon>
    </lineage>
</organism>
<name>A0A8J8PF22_9ARCH</name>
<comment type="caution">
    <text evidence="1">The sequence shown here is derived from an EMBL/GenBank/DDBJ whole genome shotgun (WGS) entry which is preliminary data.</text>
</comment>
<evidence type="ECO:0000313" key="1">
    <source>
        <dbReference type="EMBL" id="TQS84621.1"/>
    </source>
</evidence>
<dbReference type="Proteomes" id="UP000752814">
    <property type="component" value="Unassembled WGS sequence"/>
</dbReference>
<evidence type="ECO:0000313" key="2">
    <source>
        <dbReference type="Proteomes" id="UP000752814"/>
    </source>
</evidence>
<protein>
    <submittedName>
        <fullName evidence="1">Uncharacterized protein</fullName>
    </submittedName>
</protein>
<sequence>MMDSFDNECFIIECFQGVENSKVFFPFESKAAENVFKQIHEINNWNRWTNSSSKSDLPPDFFCDEFCSMMEVMRVDDHTRLNEKGKYTNPTNAKCSELRKELKTMNVLPQILIINAITDLPTKEDHNFKFYLDSFIRVIEDHKSKIENYRKNHPGHKMIFFVFDESSAYIKPENLADADIELHEGDLILGRPHEHWRDKAFLEPIINSDIDFLIWYTPYKFCETDKGILELPEVCVFDIKAMNFETKDYDPDVMVSYED</sequence>
<dbReference type="AlphaFoldDB" id="A0A8J8PF22"/>
<accession>A0A8J8PF22</accession>
<dbReference type="GeneID" id="41323361"/>